<evidence type="ECO:0000313" key="3">
    <source>
        <dbReference type="Proteomes" id="UP000010809"/>
    </source>
</evidence>
<dbReference type="Gene3D" id="2.60.120.10">
    <property type="entry name" value="Jelly Rolls"/>
    <property type="match status" value="1"/>
</dbReference>
<dbReference type="RefSeq" id="WP_015258848.1">
    <property type="nucleotide sequence ID" value="NC_019902.2"/>
</dbReference>
<dbReference type="HOGENOM" id="CLU_075053_16_1_6"/>
<dbReference type="PROSITE" id="PS50042">
    <property type="entry name" value="CNMP_BINDING_3"/>
    <property type="match status" value="1"/>
</dbReference>
<dbReference type="STRING" id="1255043.TVNIR_2063"/>
<dbReference type="InterPro" id="IPR018490">
    <property type="entry name" value="cNMP-bd_dom_sf"/>
</dbReference>
<dbReference type="SUPFAM" id="SSF51206">
    <property type="entry name" value="cAMP-binding domain-like"/>
    <property type="match status" value="1"/>
</dbReference>
<dbReference type="Proteomes" id="UP000010809">
    <property type="component" value="Chromosome"/>
</dbReference>
<dbReference type="SMART" id="SM00100">
    <property type="entry name" value="cNMP"/>
    <property type="match status" value="1"/>
</dbReference>
<proteinExistence type="predicted"/>
<keyword evidence="3" id="KW-1185">Reference proteome</keyword>
<gene>
    <name evidence="2" type="primary">crp [C]</name>
    <name evidence="2" type="ordered locus">TVNIR_2063</name>
</gene>
<dbReference type="CDD" id="cd00038">
    <property type="entry name" value="CAP_ED"/>
    <property type="match status" value="1"/>
</dbReference>
<dbReference type="InterPro" id="IPR014710">
    <property type="entry name" value="RmlC-like_jellyroll"/>
</dbReference>
<protein>
    <submittedName>
        <fullName evidence="2">cAMP-binding proteins-catabolite gene activator and regulatory subunit of cAMP-dependent protein kinase</fullName>
    </submittedName>
</protein>
<dbReference type="InterPro" id="IPR050397">
    <property type="entry name" value="Env_Response_Regulators"/>
</dbReference>
<dbReference type="EMBL" id="CP003989">
    <property type="protein sequence ID" value="AGA33723.1"/>
    <property type="molecule type" value="Genomic_DNA"/>
</dbReference>
<dbReference type="AlphaFoldDB" id="L0DXF1"/>
<dbReference type="PANTHER" id="PTHR24567">
    <property type="entry name" value="CRP FAMILY TRANSCRIPTIONAL REGULATORY PROTEIN"/>
    <property type="match status" value="1"/>
</dbReference>
<feature type="domain" description="Cyclic nucleotide-binding" evidence="1">
    <location>
        <begin position="58"/>
        <end position="178"/>
    </location>
</feature>
<dbReference type="PANTHER" id="PTHR24567:SF68">
    <property type="entry name" value="DNA-BINDING TRANSCRIPTIONAL DUAL REGULATOR CRP"/>
    <property type="match status" value="1"/>
</dbReference>
<accession>L0DXF1</accession>
<dbReference type="Pfam" id="PF00027">
    <property type="entry name" value="cNMP_binding"/>
    <property type="match status" value="1"/>
</dbReference>
<dbReference type="eggNOG" id="COG0664">
    <property type="taxonomic scope" value="Bacteria"/>
</dbReference>
<dbReference type="GO" id="GO:0003700">
    <property type="term" value="F:DNA-binding transcription factor activity"/>
    <property type="evidence" value="ECO:0007669"/>
    <property type="project" value="TreeGrafter"/>
</dbReference>
<dbReference type="GO" id="GO:0005829">
    <property type="term" value="C:cytosol"/>
    <property type="evidence" value="ECO:0007669"/>
    <property type="project" value="TreeGrafter"/>
</dbReference>
<dbReference type="PATRIC" id="fig|1255043.3.peg.2085"/>
<evidence type="ECO:0000313" key="2">
    <source>
        <dbReference type="EMBL" id="AGA33723.1"/>
    </source>
</evidence>
<reference evidence="2" key="1">
    <citation type="submission" date="2015-12" db="EMBL/GenBank/DDBJ databases">
        <authorList>
            <person name="Tikhonova T.V."/>
            <person name="Pavlov A.R."/>
            <person name="Beletsky A.V."/>
            <person name="Mardanov A.V."/>
            <person name="Sorokin D.Y."/>
            <person name="Ravin N.V."/>
            <person name="Popov V.O."/>
        </authorList>
    </citation>
    <scope>NUCLEOTIDE SEQUENCE</scope>
    <source>
        <strain evidence="2">DSM 14787</strain>
    </source>
</reference>
<dbReference type="KEGG" id="tni:TVNIR_2063"/>
<organism evidence="2 3">
    <name type="scientific">Thioalkalivibrio nitratireducens (strain DSM 14787 / UNIQEM 213 / ALEN2)</name>
    <dbReference type="NCBI Taxonomy" id="1255043"/>
    <lineage>
        <taxon>Bacteria</taxon>
        <taxon>Pseudomonadati</taxon>
        <taxon>Pseudomonadota</taxon>
        <taxon>Gammaproteobacteria</taxon>
        <taxon>Chromatiales</taxon>
        <taxon>Ectothiorhodospiraceae</taxon>
        <taxon>Thioalkalivibrio</taxon>
    </lineage>
</organism>
<name>L0DXF1_THIND</name>
<sequence length="204" mass="22109">MDRAAVRPQVGRLCGSAALFLGIELCAPGSDTVAGRITAPGDDMGDTDNFTSLRSSRLTAGLTDEQVERLAGISLCRRLEDNEKLFQEGETDDTLCVITSGRLAVTRNVGGGGEVTLHVLQAGDLAGEMGFVGGRPHSASLRAMGRPTVCTFTRAEFEALVDSDPWLVYRVMKNIVQVGHDILHRMNAQFVEMSNYITHQHGRY</sequence>
<evidence type="ECO:0000259" key="1">
    <source>
        <dbReference type="PROSITE" id="PS50042"/>
    </source>
</evidence>
<dbReference type="GO" id="GO:0016301">
    <property type="term" value="F:kinase activity"/>
    <property type="evidence" value="ECO:0007669"/>
    <property type="project" value="UniProtKB-KW"/>
</dbReference>
<dbReference type="InterPro" id="IPR000595">
    <property type="entry name" value="cNMP-bd_dom"/>
</dbReference>